<evidence type="ECO:0000313" key="2">
    <source>
        <dbReference type="Proteomes" id="UP000324118"/>
    </source>
</evidence>
<organism evidence="1 2">
    <name type="scientific">Burkholderia phage AMP1</name>
    <dbReference type="NCBI Taxonomy" id="2601683"/>
    <lineage>
        <taxon>Viruses</taxon>
        <taxon>Duplodnaviria</taxon>
        <taxon>Heunggongvirae</taxon>
        <taxon>Uroviricota</taxon>
        <taxon>Caudoviricetes</taxon>
        <taxon>Autographivirales</taxon>
        <taxon>Autonotataviridae</taxon>
        <taxon>Ampunavirus</taxon>
        <taxon>Ampunavirus BpAMP1</taxon>
    </lineage>
</organism>
<dbReference type="NCBIfam" id="NF038368">
    <property type="entry name" value="P2_Rz1"/>
    <property type="match status" value="1"/>
</dbReference>
<proteinExistence type="predicted"/>
<gene>
    <name evidence="1" type="ORF">AMP1_46</name>
</gene>
<name>A0A5C2IG58_9CAUD</name>
<dbReference type="EMBL" id="MN191861">
    <property type="protein sequence ID" value="QEP52873.1"/>
    <property type="molecule type" value="Genomic_DNA"/>
</dbReference>
<evidence type="ECO:0000313" key="1">
    <source>
        <dbReference type="EMBL" id="QEP52873.1"/>
    </source>
</evidence>
<dbReference type="Proteomes" id="UP000324118">
    <property type="component" value="Segment"/>
</dbReference>
<dbReference type="InterPro" id="IPR058979">
    <property type="entry name" value="LysC-like"/>
</dbReference>
<protein>
    <submittedName>
        <fullName evidence="1">Putative lambda Rz1-like spanin</fullName>
    </submittedName>
</protein>
<dbReference type="InterPro" id="IPR047737">
    <property type="entry name" value="LysC"/>
</dbReference>
<dbReference type="Pfam" id="PF23793">
    <property type="entry name" value="LysC"/>
    <property type="match status" value="1"/>
</dbReference>
<reference evidence="1 2" key="1">
    <citation type="submission" date="2019-07" db="EMBL/GenBank/DDBJ databases">
        <authorList>
            <person name="Letarov A.V."/>
        </authorList>
    </citation>
    <scope>NUCLEOTIDE SEQUENCE [LARGE SCALE GENOMIC DNA]</scope>
</reference>
<sequence length="97" mass="10393">MQHLKRTVLGLTLLCLTLCGTACSLAPKVQTQTIVQKELPPESLLADCAYAPEPSERTNAALAVYVYSARTALDVCNADKAALRAWASQASQPARPH</sequence>
<accession>A0A5C2IG58</accession>